<comment type="caution">
    <text evidence="1">The sequence shown here is derived from an EMBL/GenBank/DDBJ whole genome shotgun (WGS) entry which is preliminary data.</text>
</comment>
<organism evidence="1 2">
    <name type="scientific">Oceanobacillus profundus</name>
    <dbReference type="NCBI Taxonomy" id="372463"/>
    <lineage>
        <taxon>Bacteria</taxon>
        <taxon>Bacillati</taxon>
        <taxon>Bacillota</taxon>
        <taxon>Bacilli</taxon>
        <taxon>Bacillales</taxon>
        <taxon>Bacillaceae</taxon>
        <taxon>Oceanobacillus</taxon>
    </lineage>
</organism>
<reference evidence="1 2" key="1">
    <citation type="journal article" date="2007" name="Int. J. Syst. Evol. Microbiol.">
        <title>Oceanobacillus profundus sp. nov., isolated from a deep-sea sediment core.</title>
        <authorList>
            <person name="Kim Y.G."/>
            <person name="Choi D.H."/>
            <person name="Hyun S."/>
            <person name="Cho B.C."/>
        </authorList>
    </citation>
    <scope>NUCLEOTIDE SEQUENCE [LARGE SCALE GENOMIC DNA]</scope>
    <source>
        <strain evidence="1 2">DSM 18246</strain>
    </source>
</reference>
<dbReference type="RefSeq" id="WP_118890396.1">
    <property type="nucleotide sequence ID" value="NZ_JAUOPF010000004.1"/>
</dbReference>
<protein>
    <submittedName>
        <fullName evidence="1">Uncharacterized protein</fullName>
    </submittedName>
</protein>
<keyword evidence="2" id="KW-1185">Reference proteome</keyword>
<gene>
    <name evidence="1" type="ORF">D1B32_21515</name>
</gene>
<dbReference type="OrthoDB" id="2705124at2"/>
<dbReference type="AlphaFoldDB" id="A0A417YAM7"/>
<accession>A0A417YAM7</accession>
<evidence type="ECO:0000313" key="1">
    <source>
        <dbReference type="EMBL" id="RHW29566.1"/>
    </source>
</evidence>
<sequence>MNLGCMILYHPMITSKTKIKLIQAIFPVDTIEILEEENNTVILYAWNIKQEQIWQAVAELVSTDIICGYGFGRRKKEAKKEAVNKLKKWIAMDTEAIKY</sequence>
<dbReference type="EMBL" id="QWEH01000023">
    <property type="protein sequence ID" value="RHW29566.1"/>
    <property type="molecule type" value="Genomic_DNA"/>
</dbReference>
<evidence type="ECO:0000313" key="2">
    <source>
        <dbReference type="Proteomes" id="UP000285456"/>
    </source>
</evidence>
<proteinExistence type="predicted"/>
<dbReference type="Proteomes" id="UP000285456">
    <property type="component" value="Unassembled WGS sequence"/>
</dbReference>
<name>A0A417YAM7_9BACI</name>